<name>A0A540VDU6_9CHLR</name>
<dbReference type="OrthoDB" id="9802958at2"/>
<evidence type="ECO:0000313" key="8">
    <source>
        <dbReference type="Proteomes" id="UP000317371"/>
    </source>
</evidence>
<dbReference type="RefSeq" id="WP_141610790.1">
    <property type="nucleotide sequence ID" value="NZ_VIGC02000018.1"/>
</dbReference>
<feature type="domain" description="MPN" evidence="6">
    <location>
        <begin position="9"/>
        <end position="130"/>
    </location>
</feature>
<evidence type="ECO:0000256" key="1">
    <source>
        <dbReference type="ARBA" id="ARBA00022670"/>
    </source>
</evidence>
<dbReference type="CDD" id="cd08070">
    <property type="entry name" value="MPN_like"/>
    <property type="match status" value="1"/>
</dbReference>
<dbReference type="SMART" id="SM00232">
    <property type="entry name" value="JAB_MPN"/>
    <property type="match status" value="1"/>
</dbReference>
<keyword evidence="1" id="KW-0645">Protease</keyword>
<keyword evidence="4" id="KW-0862">Zinc</keyword>
<keyword evidence="5" id="KW-0482">Metalloprotease</keyword>
<keyword evidence="2" id="KW-0479">Metal-binding</keyword>
<keyword evidence="3" id="KW-0378">Hydrolase</keyword>
<sequence length="204" mass="23052">MKPRAIPPVIVPADVYDAIIDHAREGKPEEICGVVRGRGLEAYEAVRGRNVAPERIENYEVDPQTLLLQFKFEEAGDEMMGVYHSHPVSVAYPSATDAWNAHYPECIYFICSLEYDDRPALRAFMMTPAPLPVPVETLAQELAFYETRPNLFAYYQPAHRSVPPALLDVVAQVPLPFYVVFYRHEDGTTEGRVVSVAEFPIQRV</sequence>
<dbReference type="Gene3D" id="3.40.140.10">
    <property type="entry name" value="Cytidine Deaminase, domain 2"/>
    <property type="match status" value="1"/>
</dbReference>
<protein>
    <submittedName>
        <fullName evidence="7">M67 family metallopeptidase</fullName>
    </submittedName>
</protein>
<dbReference type="PANTHER" id="PTHR34858">
    <property type="entry name" value="CYSO-CYSTEINE PEPTIDASE"/>
    <property type="match status" value="1"/>
</dbReference>
<dbReference type="InterPro" id="IPR028090">
    <property type="entry name" value="JAB_dom_prok"/>
</dbReference>
<dbReference type="GO" id="GO:0008235">
    <property type="term" value="F:metalloexopeptidase activity"/>
    <property type="evidence" value="ECO:0007669"/>
    <property type="project" value="TreeGrafter"/>
</dbReference>
<dbReference type="Proteomes" id="UP000317371">
    <property type="component" value="Unassembled WGS sequence"/>
</dbReference>
<dbReference type="PROSITE" id="PS50249">
    <property type="entry name" value="MPN"/>
    <property type="match status" value="1"/>
</dbReference>
<dbReference type="GO" id="GO:0006508">
    <property type="term" value="P:proteolysis"/>
    <property type="evidence" value="ECO:0007669"/>
    <property type="project" value="UniProtKB-KW"/>
</dbReference>
<reference evidence="7 8" key="1">
    <citation type="submission" date="2019-06" db="EMBL/GenBank/DDBJ databases">
        <title>Genome sequence of Litorilinea aerophila BAA-2444.</title>
        <authorList>
            <person name="Maclea K.S."/>
            <person name="Maurais E.G."/>
            <person name="Iannazzi L.C."/>
        </authorList>
    </citation>
    <scope>NUCLEOTIDE SEQUENCE [LARGE SCALE GENOMIC DNA]</scope>
    <source>
        <strain evidence="7 8">ATCC BAA-2444</strain>
    </source>
</reference>
<evidence type="ECO:0000256" key="3">
    <source>
        <dbReference type="ARBA" id="ARBA00022801"/>
    </source>
</evidence>
<evidence type="ECO:0000313" key="7">
    <source>
        <dbReference type="EMBL" id="TQE94938.1"/>
    </source>
</evidence>
<dbReference type="Pfam" id="PF14464">
    <property type="entry name" value="Prok-JAB"/>
    <property type="match status" value="1"/>
</dbReference>
<dbReference type="PANTHER" id="PTHR34858:SF1">
    <property type="entry name" value="CYSO-CYSTEINE PEPTIDASE"/>
    <property type="match status" value="1"/>
</dbReference>
<dbReference type="SUPFAM" id="SSF102712">
    <property type="entry name" value="JAB1/MPN domain"/>
    <property type="match status" value="1"/>
</dbReference>
<proteinExistence type="predicted"/>
<accession>A0A540VDU6</accession>
<evidence type="ECO:0000256" key="2">
    <source>
        <dbReference type="ARBA" id="ARBA00022723"/>
    </source>
</evidence>
<organism evidence="7 8">
    <name type="scientific">Litorilinea aerophila</name>
    <dbReference type="NCBI Taxonomy" id="1204385"/>
    <lineage>
        <taxon>Bacteria</taxon>
        <taxon>Bacillati</taxon>
        <taxon>Chloroflexota</taxon>
        <taxon>Caldilineae</taxon>
        <taxon>Caldilineales</taxon>
        <taxon>Caldilineaceae</taxon>
        <taxon>Litorilinea</taxon>
    </lineage>
</organism>
<gene>
    <name evidence="7" type="ORF">FKZ61_14100</name>
</gene>
<dbReference type="EMBL" id="VIGC01000018">
    <property type="protein sequence ID" value="TQE94938.1"/>
    <property type="molecule type" value="Genomic_DNA"/>
</dbReference>
<comment type="caution">
    <text evidence="7">The sequence shown here is derived from an EMBL/GenBank/DDBJ whole genome shotgun (WGS) entry which is preliminary data.</text>
</comment>
<dbReference type="AlphaFoldDB" id="A0A540VDU6"/>
<dbReference type="GO" id="GO:0008270">
    <property type="term" value="F:zinc ion binding"/>
    <property type="evidence" value="ECO:0007669"/>
    <property type="project" value="TreeGrafter"/>
</dbReference>
<keyword evidence="8" id="KW-1185">Reference proteome</keyword>
<dbReference type="InterPro" id="IPR000555">
    <property type="entry name" value="JAMM/MPN+_dom"/>
</dbReference>
<evidence type="ECO:0000259" key="6">
    <source>
        <dbReference type="PROSITE" id="PS50249"/>
    </source>
</evidence>
<evidence type="ECO:0000256" key="4">
    <source>
        <dbReference type="ARBA" id="ARBA00022833"/>
    </source>
</evidence>
<dbReference type="InterPro" id="IPR051929">
    <property type="entry name" value="VirAsm_ModProt"/>
</dbReference>
<dbReference type="InterPro" id="IPR037518">
    <property type="entry name" value="MPN"/>
</dbReference>
<evidence type="ECO:0000256" key="5">
    <source>
        <dbReference type="ARBA" id="ARBA00023049"/>
    </source>
</evidence>
<dbReference type="InParanoid" id="A0A540VDU6"/>